<accession>A0A0D2YES2</accession>
<organism evidence="1 2">
    <name type="scientific">Fusarium oxysporum (strain Fo5176)</name>
    <name type="common">Fusarium vascular wilt</name>
    <dbReference type="NCBI Taxonomy" id="660025"/>
    <lineage>
        <taxon>Eukaryota</taxon>
        <taxon>Fungi</taxon>
        <taxon>Dikarya</taxon>
        <taxon>Ascomycota</taxon>
        <taxon>Pezizomycotina</taxon>
        <taxon>Sordariomycetes</taxon>
        <taxon>Hypocreomycetidae</taxon>
        <taxon>Hypocreales</taxon>
        <taxon>Nectriaceae</taxon>
        <taxon>Fusarium</taxon>
        <taxon>Fusarium oxysporum species complex</taxon>
    </lineage>
</organism>
<dbReference type="EnsemblFungi" id="FOXG_14810T0">
    <property type="protein sequence ID" value="FOXG_14810P0"/>
    <property type="gene ID" value="FOXG_14810"/>
</dbReference>
<name>A0A0D2YES2_FUSOF</name>
<reference evidence="2" key="1">
    <citation type="journal article" date="2012" name="Mol. Plant Microbe Interact.">
        <title>A highly conserved effector in Fusarium oxysporum is required for full virulence on Arabidopsis.</title>
        <authorList>
            <person name="Thatcher L.F."/>
            <person name="Gardiner D.M."/>
            <person name="Kazan K."/>
            <person name="Manners J."/>
        </authorList>
    </citation>
    <scope>NUCLEOTIDE SEQUENCE [LARGE SCALE GENOMIC DNA]</scope>
    <source>
        <strain evidence="2">Fo5176</strain>
    </source>
</reference>
<dbReference type="STRING" id="426428.A0A0D2YES2"/>
<sequence>MQYRYTFKARVDFSLILNAAMLQASTNESDNQVVQNGSGRIIETIEKLEAWYRTLPDPLLPSNIVFPSQLKLQ</sequence>
<reference evidence="1" key="2">
    <citation type="submission" date="2025-08" db="UniProtKB">
        <authorList>
            <consortium name="EnsemblFungi"/>
        </authorList>
    </citation>
    <scope>IDENTIFICATION</scope>
    <source>
        <strain evidence="1">4287 / CBS 123668 / FGSC 9935 / NRRL 34936</strain>
    </source>
</reference>
<protein>
    <submittedName>
        <fullName evidence="1">Uncharacterized protein</fullName>
    </submittedName>
</protein>
<evidence type="ECO:0000313" key="2">
    <source>
        <dbReference type="Proteomes" id="UP000002489"/>
    </source>
</evidence>
<proteinExistence type="predicted"/>
<dbReference type="AlphaFoldDB" id="A0A0D2YES2"/>
<dbReference type="Proteomes" id="UP000002489">
    <property type="component" value="Unassembled WGS sequence"/>
</dbReference>
<evidence type="ECO:0000313" key="1">
    <source>
        <dbReference type="EnsemblFungi" id="FOXG_14810P0"/>
    </source>
</evidence>